<keyword evidence="3" id="KW-0808">Transferase</keyword>
<keyword evidence="5" id="KW-0325">Glycoprotein</keyword>
<dbReference type="Proteomes" id="UP000436088">
    <property type="component" value="Unassembled WGS sequence"/>
</dbReference>
<evidence type="ECO:0000256" key="1">
    <source>
        <dbReference type="ARBA" id="ARBA00004606"/>
    </source>
</evidence>
<name>A0A6A3D8V2_HIBSY</name>
<organism evidence="7 8">
    <name type="scientific">Hibiscus syriacus</name>
    <name type="common">Rose of Sharon</name>
    <dbReference type="NCBI Taxonomy" id="106335"/>
    <lineage>
        <taxon>Eukaryota</taxon>
        <taxon>Viridiplantae</taxon>
        <taxon>Streptophyta</taxon>
        <taxon>Embryophyta</taxon>
        <taxon>Tracheophyta</taxon>
        <taxon>Spermatophyta</taxon>
        <taxon>Magnoliopsida</taxon>
        <taxon>eudicotyledons</taxon>
        <taxon>Gunneridae</taxon>
        <taxon>Pentapetalae</taxon>
        <taxon>rosids</taxon>
        <taxon>malvids</taxon>
        <taxon>Malvales</taxon>
        <taxon>Malvaceae</taxon>
        <taxon>Malvoideae</taxon>
        <taxon>Hibiscus</taxon>
    </lineage>
</organism>
<proteinExistence type="predicted"/>
<evidence type="ECO:0000313" key="8">
    <source>
        <dbReference type="Proteomes" id="UP000436088"/>
    </source>
</evidence>
<dbReference type="InterPro" id="IPR044174">
    <property type="entry name" value="BC10-like"/>
</dbReference>
<evidence type="ECO:0000256" key="2">
    <source>
        <dbReference type="ARBA" id="ARBA00022676"/>
    </source>
</evidence>
<keyword evidence="4 6" id="KW-0472">Membrane</keyword>
<keyword evidence="2" id="KW-0328">Glycosyltransferase</keyword>
<dbReference type="GO" id="GO:0016020">
    <property type="term" value="C:membrane"/>
    <property type="evidence" value="ECO:0007669"/>
    <property type="project" value="UniProtKB-SubCell"/>
</dbReference>
<evidence type="ECO:0000256" key="5">
    <source>
        <dbReference type="ARBA" id="ARBA00023180"/>
    </source>
</evidence>
<evidence type="ECO:0000256" key="3">
    <source>
        <dbReference type="ARBA" id="ARBA00022679"/>
    </source>
</evidence>
<protein>
    <submittedName>
        <fullName evidence="7">Uncharacterized protein</fullName>
    </submittedName>
</protein>
<dbReference type="EMBL" id="VEPZ02000032">
    <property type="protein sequence ID" value="KAE8735629.1"/>
    <property type="molecule type" value="Genomic_DNA"/>
</dbReference>
<dbReference type="PANTHER" id="PTHR31042">
    <property type="entry name" value="CORE-2/I-BRANCHING BETA-1,6-N-ACETYLGLUCOSAMINYLTRANSFERASE FAMILY PROTEIN-RELATED"/>
    <property type="match status" value="1"/>
</dbReference>
<sequence length="217" mass="24857">MQPRMLGMEEGKDQASVIRTNISRTLPLRLLLFCLLFAVMAVGLSIICMYSARFFIFQQTGNGPLPLTPLWDKFFKGNQRHYSIYVHALPSYVAGYPQSSAFHGRQIPSQMVEWGKMTLSITGRGRYDPRMEPEVELSQWRKGAQWFEVNRRLAINIIEDVKYYSKFKEFLPAGLLCGRALFHHDVNHPSASSLGQPDTYVDRLVEGRRSSGHIWDG</sequence>
<accession>A0A6A3D8V2</accession>
<dbReference type="InterPro" id="IPR003406">
    <property type="entry name" value="Glyco_trans_14"/>
</dbReference>
<dbReference type="GO" id="GO:0016757">
    <property type="term" value="F:glycosyltransferase activity"/>
    <property type="evidence" value="ECO:0007669"/>
    <property type="project" value="UniProtKB-KW"/>
</dbReference>
<keyword evidence="8" id="KW-1185">Reference proteome</keyword>
<reference evidence="7" key="1">
    <citation type="submission" date="2019-09" db="EMBL/GenBank/DDBJ databases">
        <title>Draft genome information of white flower Hibiscus syriacus.</title>
        <authorList>
            <person name="Kim Y.-M."/>
        </authorList>
    </citation>
    <scope>NUCLEOTIDE SEQUENCE [LARGE SCALE GENOMIC DNA]</scope>
    <source>
        <strain evidence="7">YM2019G1</strain>
    </source>
</reference>
<feature type="transmembrane region" description="Helical" evidence="6">
    <location>
        <begin position="30"/>
        <end position="52"/>
    </location>
</feature>
<evidence type="ECO:0000256" key="4">
    <source>
        <dbReference type="ARBA" id="ARBA00023136"/>
    </source>
</evidence>
<evidence type="ECO:0000256" key="6">
    <source>
        <dbReference type="SAM" id="Phobius"/>
    </source>
</evidence>
<keyword evidence="6" id="KW-0812">Transmembrane</keyword>
<dbReference type="Pfam" id="PF02485">
    <property type="entry name" value="Branch"/>
    <property type="match status" value="2"/>
</dbReference>
<comment type="subcellular location">
    <subcellularLocation>
        <location evidence="1">Membrane</location>
        <topology evidence="1">Single-pass type II membrane protein</topology>
    </subcellularLocation>
</comment>
<dbReference type="AlphaFoldDB" id="A0A6A3D8V2"/>
<comment type="caution">
    <text evidence="7">The sequence shown here is derived from an EMBL/GenBank/DDBJ whole genome shotgun (WGS) entry which is preliminary data.</text>
</comment>
<gene>
    <name evidence="7" type="ORF">F3Y22_tig00000340pilonHSYRG00873</name>
</gene>
<dbReference type="PANTHER" id="PTHR31042:SF122">
    <property type="entry name" value="CORE-2_I-BRANCHING ENZYME"/>
    <property type="match status" value="1"/>
</dbReference>
<keyword evidence="6" id="KW-1133">Transmembrane helix</keyword>
<evidence type="ECO:0000313" key="7">
    <source>
        <dbReference type="EMBL" id="KAE8735629.1"/>
    </source>
</evidence>